<evidence type="ECO:0000256" key="3">
    <source>
        <dbReference type="ARBA" id="ARBA00022723"/>
    </source>
</evidence>
<dbReference type="PANTHER" id="PTHR43105:SF10">
    <property type="entry name" value="NADH-QUINONE OXIDOREDUCTASE SUBUNIT G"/>
    <property type="match status" value="1"/>
</dbReference>
<dbReference type="Pfam" id="PF01568">
    <property type="entry name" value="Molydop_binding"/>
    <property type="match status" value="1"/>
</dbReference>
<dbReference type="Proteomes" id="UP001597180">
    <property type="component" value="Unassembled WGS sequence"/>
</dbReference>
<dbReference type="CDD" id="cd00508">
    <property type="entry name" value="MopB_CT_Fdh-Nap-like"/>
    <property type="match status" value="1"/>
</dbReference>
<name>A0ABW3UN86_9BACL</name>
<dbReference type="Pfam" id="PF00384">
    <property type="entry name" value="Molybdopterin"/>
    <property type="match status" value="1"/>
</dbReference>
<evidence type="ECO:0000256" key="1">
    <source>
        <dbReference type="ARBA" id="ARBA00001942"/>
    </source>
</evidence>
<dbReference type="Gene3D" id="2.40.40.20">
    <property type="match status" value="1"/>
</dbReference>
<dbReference type="Gene3D" id="3.40.50.740">
    <property type="match status" value="1"/>
</dbReference>
<dbReference type="InterPro" id="IPR050123">
    <property type="entry name" value="Prok_molybdopt-oxidoreductase"/>
</dbReference>
<dbReference type="PROSITE" id="PS51669">
    <property type="entry name" value="4FE4S_MOW_BIS_MGD"/>
    <property type="match status" value="1"/>
</dbReference>
<keyword evidence="8" id="KW-1185">Reference proteome</keyword>
<dbReference type="CDD" id="cd02754">
    <property type="entry name" value="MopB_Nitrate-R-NapA-like"/>
    <property type="match status" value="1"/>
</dbReference>
<dbReference type="SUPFAM" id="SSF50692">
    <property type="entry name" value="ADC-like"/>
    <property type="match status" value="1"/>
</dbReference>
<evidence type="ECO:0000256" key="4">
    <source>
        <dbReference type="ARBA" id="ARBA00023004"/>
    </source>
</evidence>
<evidence type="ECO:0000313" key="8">
    <source>
        <dbReference type="Proteomes" id="UP001597180"/>
    </source>
</evidence>
<keyword evidence="3" id="KW-0479">Metal-binding</keyword>
<comment type="cofactor">
    <cofactor evidence="1">
        <name>Mo-bis(molybdopterin guanine dinucleotide)</name>
        <dbReference type="ChEBI" id="CHEBI:60539"/>
    </cofactor>
</comment>
<evidence type="ECO:0000259" key="6">
    <source>
        <dbReference type="PROSITE" id="PS51669"/>
    </source>
</evidence>
<dbReference type="RefSeq" id="WP_345589589.1">
    <property type="nucleotide sequence ID" value="NZ_BAABJG010000018.1"/>
</dbReference>
<dbReference type="PANTHER" id="PTHR43105">
    <property type="entry name" value="RESPIRATORY NITRATE REDUCTASE"/>
    <property type="match status" value="1"/>
</dbReference>
<dbReference type="InterPro" id="IPR006656">
    <property type="entry name" value="Mopterin_OxRdtase"/>
</dbReference>
<dbReference type="SUPFAM" id="SSF53706">
    <property type="entry name" value="Formate dehydrogenase/DMSO reductase, domains 1-3"/>
    <property type="match status" value="1"/>
</dbReference>
<dbReference type="SMART" id="SM00926">
    <property type="entry name" value="Molybdop_Fe4S4"/>
    <property type="match status" value="1"/>
</dbReference>
<accession>A0ABW3UN86</accession>
<protein>
    <submittedName>
        <fullName evidence="7">Nitrate reductase</fullName>
    </submittedName>
</protein>
<dbReference type="NCBIfam" id="NF047855">
    <property type="entry name" value="AssmNtatRedNasC"/>
    <property type="match status" value="1"/>
</dbReference>
<comment type="caution">
    <text evidence="7">The sequence shown here is derived from an EMBL/GenBank/DDBJ whole genome shotgun (WGS) entry which is preliminary data.</text>
</comment>
<evidence type="ECO:0000313" key="7">
    <source>
        <dbReference type="EMBL" id="MFD1222215.1"/>
    </source>
</evidence>
<sequence length="711" mass="78587">MNDYVELVQKRQVAVLPQVNADLTECPYCSVQCTMKLQEVATSGGALYSVTPNKEDPVTDGRLCVKGLNAHTHTMDDRRLKSPMIRDYGRLRNVSWEAVLEHIRIQIQHIQLKYGKDSVGVYGGGSLTNEESYLLGKFARVALQTKYIDYNGRFCMSAAAGASNLTFGVDRGLTNPLSEVPLAKCIILAGTNIAECQPTIMQYFRKAKQDGCKIIVIDPRETATCAIADIHLKVKPGYDAALVNGMLKVIVEEGYTDQAFIEQKTNGYADLAEHVKKVSLSEAAALSGVDPMLIIEAARMYGQAETGMVFTARGVEQHASGVANVRNFLNLVLLTGKIGRPGCGYGAITGQANGQGGREHGQKADQLPGYRLIEDPAHRAHIASVWGVPEEELPHKGVSAYEMMEAIDREEIKALIILSSNPVVSNPNSQLVERALKKLKFLVVIDLLPSETSRFAHVLLPGSAYLEDEGTMTQLEGRVMVRRALKPLPGQARLDWRILCDIASALGRGRYFQYGSAEDIFNELRLASKGGLADYYGITYDELEKRKGIFWPCPEEGHPGTPRMFEHSFAHPDGRARLAAIEHQNPKEVPSRRYPLTLTTGRVLQHYLSGVQTRSTPELNSKYPEPLLEIHPDTAIENGLVNGGYARVSSKRGSIRLKVKFSAKIRRDTVFVPFHWGEEQCINRLTNPALDPACRMPEFKACAVRVEPMRA</sequence>
<gene>
    <name evidence="7" type="ORF">ACFQ4B_19010</name>
</gene>
<dbReference type="Gene3D" id="3.40.228.10">
    <property type="entry name" value="Dimethylsulfoxide Reductase, domain 2"/>
    <property type="match status" value="1"/>
</dbReference>
<dbReference type="Gene3D" id="2.20.25.90">
    <property type="entry name" value="ADC-like domains"/>
    <property type="match status" value="1"/>
</dbReference>
<keyword evidence="4" id="KW-0408">Iron</keyword>
<feature type="domain" description="4Fe-4S Mo/W bis-MGD-type" evidence="6">
    <location>
        <begin position="19"/>
        <end position="78"/>
    </location>
</feature>
<dbReference type="InterPro" id="IPR006963">
    <property type="entry name" value="Mopterin_OxRdtase_4Fe-4S_dom"/>
</dbReference>
<dbReference type="Pfam" id="PF04879">
    <property type="entry name" value="Molybdop_Fe4S4"/>
    <property type="match status" value="1"/>
</dbReference>
<proteinExistence type="predicted"/>
<dbReference type="InterPro" id="IPR006657">
    <property type="entry name" value="MoPterin_dinucl-bd_dom"/>
</dbReference>
<evidence type="ECO:0000256" key="2">
    <source>
        <dbReference type="ARBA" id="ARBA00022485"/>
    </source>
</evidence>
<dbReference type="EMBL" id="JBHTLU010000023">
    <property type="protein sequence ID" value="MFD1222215.1"/>
    <property type="molecule type" value="Genomic_DNA"/>
</dbReference>
<keyword evidence="5" id="KW-0411">Iron-sulfur</keyword>
<reference evidence="8" key="1">
    <citation type="journal article" date="2019" name="Int. J. Syst. Evol. Microbiol.">
        <title>The Global Catalogue of Microorganisms (GCM) 10K type strain sequencing project: providing services to taxonomists for standard genome sequencing and annotation.</title>
        <authorList>
            <consortium name="The Broad Institute Genomics Platform"/>
            <consortium name="The Broad Institute Genome Sequencing Center for Infectious Disease"/>
            <person name="Wu L."/>
            <person name="Ma J."/>
        </authorList>
    </citation>
    <scope>NUCLEOTIDE SEQUENCE [LARGE SCALE GENOMIC DNA]</scope>
    <source>
        <strain evidence="8">CCUG 53270</strain>
    </source>
</reference>
<dbReference type="InterPro" id="IPR009010">
    <property type="entry name" value="Asp_de-COase-like_dom_sf"/>
</dbReference>
<evidence type="ECO:0000256" key="5">
    <source>
        <dbReference type="ARBA" id="ARBA00023014"/>
    </source>
</evidence>
<keyword evidence="2" id="KW-0004">4Fe-4S</keyword>
<organism evidence="7 8">
    <name type="scientific">Paenibacillus vulneris</name>
    <dbReference type="NCBI Taxonomy" id="1133364"/>
    <lineage>
        <taxon>Bacteria</taxon>
        <taxon>Bacillati</taxon>
        <taxon>Bacillota</taxon>
        <taxon>Bacilli</taxon>
        <taxon>Bacillales</taxon>
        <taxon>Paenibacillaceae</taxon>
        <taxon>Paenibacillus</taxon>
    </lineage>
</organism>